<accession>A0ABQ9IVV0</accession>
<evidence type="ECO:0000256" key="4">
    <source>
        <dbReference type="ARBA" id="ARBA00023212"/>
    </source>
</evidence>
<sequence length="124" mass="14853">MPVNLQDNFLKERYEQDEKYIYVYDIYTPNYNRPVLTSKFYSKYEGDVAEVDPIKLETLRAAKDRGPKDKREWPETTSHYGWFLTPLVDYDRDDSRLYFPRRSSEMTRHAVRVLLSKVGGKEMN</sequence>
<organism evidence="7 8">
    <name type="scientific">Molorchus minor</name>
    <dbReference type="NCBI Taxonomy" id="1323400"/>
    <lineage>
        <taxon>Eukaryota</taxon>
        <taxon>Metazoa</taxon>
        <taxon>Ecdysozoa</taxon>
        <taxon>Arthropoda</taxon>
        <taxon>Hexapoda</taxon>
        <taxon>Insecta</taxon>
        <taxon>Pterygota</taxon>
        <taxon>Neoptera</taxon>
        <taxon>Endopterygota</taxon>
        <taxon>Coleoptera</taxon>
        <taxon>Polyphaga</taxon>
        <taxon>Cucujiformia</taxon>
        <taxon>Chrysomeloidea</taxon>
        <taxon>Cerambycidae</taxon>
        <taxon>Lamiinae</taxon>
        <taxon>Monochamini</taxon>
        <taxon>Molorchus</taxon>
    </lineage>
</organism>
<keyword evidence="8" id="KW-1185">Reference proteome</keyword>
<evidence type="ECO:0000256" key="2">
    <source>
        <dbReference type="ARBA" id="ARBA00004245"/>
    </source>
</evidence>
<evidence type="ECO:0000256" key="5">
    <source>
        <dbReference type="ARBA" id="ARBA00023273"/>
    </source>
</evidence>
<evidence type="ECO:0000313" key="7">
    <source>
        <dbReference type="EMBL" id="KAJ8967308.1"/>
    </source>
</evidence>
<dbReference type="InterPro" id="IPR029214">
    <property type="entry name" value="CFAP144"/>
</dbReference>
<dbReference type="Pfam" id="PF14886">
    <property type="entry name" value="FAM183"/>
    <property type="match status" value="1"/>
</dbReference>
<evidence type="ECO:0000313" key="8">
    <source>
        <dbReference type="Proteomes" id="UP001162164"/>
    </source>
</evidence>
<evidence type="ECO:0000256" key="6">
    <source>
        <dbReference type="ARBA" id="ARBA00034777"/>
    </source>
</evidence>
<dbReference type="EMBL" id="JAPWTJ010002212">
    <property type="protein sequence ID" value="KAJ8967308.1"/>
    <property type="molecule type" value="Genomic_DNA"/>
</dbReference>
<name>A0ABQ9IVV0_9CUCU</name>
<comment type="caution">
    <text evidence="7">The sequence shown here is derived from an EMBL/GenBank/DDBJ whole genome shotgun (WGS) entry which is preliminary data.</text>
</comment>
<dbReference type="PANTHER" id="PTHR33865:SF3">
    <property type="entry name" value="PROTEIN FAM183B"/>
    <property type="match status" value="1"/>
</dbReference>
<keyword evidence="3" id="KW-0963">Cytoplasm</keyword>
<dbReference type="Proteomes" id="UP001162164">
    <property type="component" value="Unassembled WGS sequence"/>
</dbReference>
<proteinExistence type="inferred from homology"/>
<reference evidence="7" key="1">
    <citation type="journal article" date="2023" name="Insect Mol. Biol.">
        <title>Genome sequencing provides insights into the evolution of gene families encoding plant cell wall-degrading enzymes in longhorned beetles.</title>
        <authorList>
            <person name="Shin N.R."/>
            <person name="Okamura Y."/>
            <person name="Kirsch R."/>
            <person name="Pauchet Y."/>
        </authorList>
    </citation>
    <scope>NUCLEOTIDE SEQUENCE</scope>
    <source>
        <strain evidence="7">MMC_N1</strain>
    </source>
</reference>
<protein>
    <submittedName>
        <fullName evidence="7">Uncharacterized protein</fullName>
    </submittedName>
</protein>
<dbReference type="PANTHER" id="PTHR33865">
    <property type="entry name" value="PROTEIN FAM183B"/>
    <property type="match status" value="1"/>
</dbReference>
<keyword evidence="4" id="KW-0206">Cytoskeleton</keyword>
<comment type="similarity">
    <text evidence="6">Belongs to the CFAP144 family.</text>
</comment>
<gene>
    <name evidence="7" type="ORF">NQ317_013777</name>
</gene>
<comment type="subcellular location">
    <subcellularLocation>
        <location evidence="1">Cell projection</location>
        <location evidence="1">Cilium</location>
    </subcellularLocation>
    <subcellularLocation>
        <location evidence="2">Cytoplasm</location>
        <location evidence="2">Cytoskeleton</location>
    </subcellularLocation>
</comment>
<evidence type="ECO:0000256" key="1">
    <source>
        <dbReference type="ARBA" id="ARBA00004138"/>
    </source>
</evidence>
<evidence type="ECO:0000256" key="3">
    <source>
        <dbReference type="ARBA" id="ARBA00022490"/>
    </source>
</evidence>
<keyword evidence="5" id="KW-0966">Cell projection</keyword>